<sequence>MDWFSSNFIRAYPYLKNVQLLSSGNHSEISLFKELHQRNDYVALYFLGDRSSFCRLFSEQFGRFVEALVRALVQDPFAARRQSDSSSAIPKVASIIIGSDKDFTLLSCPYSLYILPAAETKAKSATYSLDSNVTFFKIKALLLKVRSRMVLALKKYRCTVWNHGMAIETLLAAFYCSALTAEALSTTTTIGKMFLCNLAAVVRSSMF</sequence>
<evidence type="ECO:0000313" key="3">
    <source>
        <dbReference type="WBParaSite" id="SBAD_0001041901-mRNA-1"/>
    </source>
</evidence>
<reference evidence="3" key="1">
    <citation type="submission" date="2016-06" db="UniProtKB">
        <authorList>
            <consortium name="WormBaseParasite"/>
        </authorList>
    </citation>
    <scope>IDENTIFICATION</scope>
</reference>
<name>A0A183J2G4_9BILA</name>
<dbReference type="Proteomes" id="UP000270296">
    <property type="component" value="Unassembled WGS sequence"/>
</dbReference>
<dbReference type="WBParaSite" id="SBAD_0001041901-mRNA-1">
    <property type="protein sequence ID" value="SBAD_0001041901-mRNA-1"/>
    <property type="gene ID" value="SBAD_0001041901"/>
</dbReference>
<proteinExistence type="predicted"/>
<keyword evidence="2" id="KW-1185">Reference proteome</keyword>
<protein>
    <submittedName>
        <fullName evidence="3">Tick transposon</fullName>
    </submittedName>
</protein>
<evidence type="ECO:0000313" key="1">
    <source>
        <dbReference type="EMBL" id="VDP28567.1"/>
    </source>
</evidence>
<accession>A0A183J2G4</accession>
<evidence type="ECO:0000313" key="2">
    <source>
        <dbReference type="Proteomes" id="UP000270296"/>
    </source>
</evidence>
<dbReference type="EMBL" id="UZAM01013547">
    <property type="protein sequence ID" value="VDP28567.1"/>
    <property type="molecule type" value="Genomic_DNA"/>
</dbReference>
<organism evidence="3">
    <name type="scientific">Soboliphyme baturini</name>
    <dbReference type="NCBI Taxonomy" id="241478"/>
    <lineage>
        <taxon>Eukaryota</taxon>
        <taxon>Metazoa</taxon>
        <taxon>Ecdysozoa</taxon>
        <taxon>Nematoda</taxon>
        <taxon>Enoplea</taxon>
        <taxon>Dorylaimia</taxon>
        <taxon>Dioctophymatida</taxon>
        <taxon>Dioctophymatoidea</taxon>
        <taxon>Soboliphymatidae</taxon>
        <taxon>Soboliphyme</taxon>
    </lineage>
</organism>
<gene>
    <name evidence="1" type="ORF">SBAD_LOCUS10061</name>
</gene>
<reference evidence="1 2" key="2">
    <citation type="submission" date="2018-11" db="EMBL/GenBank/DDBJ databases">
        <authorList>
            <consortium name="Pathogen Informatics"/>
        </authorList>
    </citation>
    <scope>NUCLEOTIDE SEQUENCE [LARGE SCALE GENOMIC DNA]</scope>
</reference>
<dbReference type="AlphaFoldDB" id="A0A183J2G4"/>